<protein>
    <submittedName>
        <fullName evidence="1">Uncharacterized protein</fullName>
    </submittedName>
</protein>
<gene>
    <name evidence="1" type="ORF">O3P69_005286</name>
</gene>
<sequence>MLPISMHVAGKRPQRGTVNATFPAATTVPRSLLWVANKASGAFTWPFVVADVRRAILGMNFLSAHDIFVYSRRQQFIHKPFNTRIQAVPSPGQAPVIPHLQTDSPITSLLKEFPLITTLQPQPVKMTQGVTHFIVTTGPALTAHGASILNDSGRRRKSFRGYWRTAW</sequence>
<dbReference type="EMBL" id="JARAKH010000016">
    <property type="protein sequence ID" value="KAK8396074.1"/>
    <property type="molecule type" value="Genomic_DNA"/>
</dbReference>
<comment type="caution">
    <text evidence="1">The sequence shown here is derived from an EMBL/GenBank/DDBJ whole genome shotgun (WGS) entry which is preliminary data.</text>
</comment>
<dbReference type="Proteomes" id="UP001487740">
    <property type="component" value="Unassembled WGS sequence"/>
</dbReference>
<accession>A0AAW0U7K7</accession>
<evidence type="ECO:0000313" key="1">
    <source>
        <dbReference type="EMBL" id="KAK8396074.1"/>
    </source>
</evidence>
<proteinExistence type="predicted"/>
<dbReference type="AlphaFoldDB" id="A0AAW0U7K7"/>
<keyword evidence="2" id="KW-1185">Reference proteome</keyword>
<evidence type="ECO:0000313" key="2">
    <source>
        <dbReference type="Proteomes" id="UP001487740"/>
    </source>
</evidence>
<organism evidence="1 2">
    <name type="scientific">Scylla paramamosain</name>
    <name type="common">Mud crab</name>
    <dbReference type="NCBI Taxonomy" id="85552"/>
    <lineage>
        <taxon>Eukaryota</taxon>
        <taxon>Metazoa</taxon>
        <taxon>Ecdysozoa</taxon>
        <taxon>Arthropoda</taxon>
        <taxon>Crustacea</taxon>
        <taxon>Multicrustacea</taxon>
        <taxon>Malacostraca</taxon>
        <taxon>Eumalacostraca</taxon>
        <taxon>Eucarida</taxon>
        <taxon>Decapoda</taxon>
        <taxon>Pleocyemata</taxon>
        <taxon>Brachyura</taxon>
        <taxon>Eubrachyura</taxon>
        <taxon>Portunoidea</taxon>
        <taxon>Portunidae</taxon>
        <taxon>Portuninae</taxon>
        <taxon>Scylla</taxon>
    </lineage>
</organism>
<name>A0AAW0U7K7_SCYPA</name>
<reference evidence="1 2" key="1">
    <citation type="submission" date="2023-03" db="EMBL/GenBank/DDBJ databases">
        <title>High-quality genome of Scylla paramamosain provides insights in environmental adaptation.</title>
        <authorList>
            <person name="Zhang L."/>
        </authorList>
    </citation>
    <scope>NUCLEOTIDE SEQUENCE [LARGE SCALE GENOMIC DNA]</scope>
    <source>
        <strain evidence="1">LZ_2023a</strain>
        <tissue evidence="1">Muscle</tissue>
    </source>
</reference>